<dbReference type="CDD" id="cd02198">
    <property type="entry name" value="YjgH_like"/>
    <property type="match status" value="1"/>
</dbReference>
<reference evidence="3 4" key="1">
    <citation type="submission" date="2019-06" db="EMBL/GenBank/DDBJ databases">
        <title>Rhodococcus spaelei sp. nov., isolated from a cave.</title>
        <authorList>
            <person name="Lee S.D."/>
        </authorList>
    </citation>
    <scope>NUCLEOTIDE SEQUENCE [LARGE SCALE GENOMIC DNA]</scope>
    <source>
        <strain evidence="3 4">C9-5</strain>
    </source>
</reference>
<evidence type="ECO:0000256" key="2">
    <source>
        <dbReference type="SAM" id="MobiDB-lite"/>
    </source>
</evidence>
<dbReference type="Proteomes" id="UP000316256">
    <property type="component" value="Unassembled WGS sequence"/>
</dbReference>
<dbReference type="Gene3D" id="3.30.1330.40">
    <property type="entry name" value="RutC-like"/>
    <property type="match status" value="1"/>
</dbReference>
<dbReference type="GO" id="GO:0019239">
    <property type="term" value="F:deaminase activity"/>
    <property type="evidence" value="ECO:0007669"/>
    <property type="project" value="TreeGrafter"/>
</dbReference>
<gene>
    <name evidence="3" type="ORF">FK531_08175</name>
</gene>
<sequence>MESGPTVYPTQPSRPAGRKPSRRLRWSRSPVSDPQSVHPVEMAHLMQCSSGPVIPEELTHVYQQWHIAPAVRAGNLVICSGVLGQQLDGTIADNPTTQFTLAFENLQRVLAAAGADLTHVVELVTFHTDLEGDLESFSAVKERFIREPYPAWTALGVAQLGAGLTPTPRVEMKATAYLTDTV</sequence>
<dbReference type="EMBL" id="VIGH01000003">
    <property type="protein sequence ID" value="TQF73462.1"/>
    <property type="molecule type" value="Genomic_DNA"/>
</dbReference>
<dbReference type="InterPro" id="IPR035959">
    <property type="entry name" value="RutC-like_sf"/>
</dbReference>
<organism evidence="3 4">
    <name type="scientific">Rhodococcus spelaei</name>
    <dbReference type="NCBI Taxonomy" id="2546320"/>
    <lineage>
        <taxon>Bacteria</taxon>
        <taxon>Bacillati</taxon>
        <taxon>Actinomycetota</taxon>
        <taxon>Actinomycetes</taxon>
        <taxon>Mycobacteriales</taxon>
        <taxon>Nocardiaceae</taxon>
        <taxon>Rhodococcus</taxon>
    </lineage>
</organism>
<proteinExistence type="inferred from homology"/>
<keyword evidence="4" id="KW-1185">Reference proteome</keyword>
<feature type="compositionally biased region" description="Basic residues" evidence="2">
    <location>
        <begin position="16"/>
        <end position="26"/>
    </location>
</feature>
<feature type="region of interest" description="Disordered" evidence="2">
    <location>
        <begin position="1"/>
        <end position="36"/>
    </location>
</feature>
<dbReference type="AlphaFoldDB" id="A0A541BMA6"/>
<name>A0A541BMA6_9NOCA</name>
<comment type="similarity">
    <text evidence="1">Belongs to the RutC family.</text>
</comment>
<comment type="caution">
    <text evidence="3">The sequence shown here is derived from an EMBL/GenBank/DDBJ whole genome shotgun (WGS) entry which is preliminary data.</text>
</comment>
<dbReference type="SUPFAM" id="SSF55298">
    <property type="entry name" value="YjgF-like"/>
    <property type="match status" value="1"/>
</dbReference>
<dbReference type="OrthoDB" id="9815126at2"/>
<evidence type="ECO:0000256" key="1">
    <source>
        <dbReference type="ARBA" id="ARBA00010552"/>
    </source>
</evidence>
<dbReference type="GO" id="GO:0005829">
    <property type="term" value="C:cytosol"/>
    <property type="evidence" value="ECO:0007669"/>
    <property type="project" value="TreeGrafter"/>
</dbReference>
<evidence type="ECO:0000313" key="4">
    <source>
        <dbReference type="Proteomes" id="UP000316256"/>
    </source>
</evidence>
<dbReference type="InterPro" id="IPR038743">
    <property type="entry name" value="YjgH-like"/>
</dbReference>
<dbReference type="Pfam" id="PF01042">
    <property type="entry name" value="Ribonuc_L-PSP"/>
    <property type="match status" value="1"/>
</dbReference>
<accession>A0A541BMA6</accession>
<dbReference type="PANTHER" id="PTHR11803">
    <property type="entry name" value="2-IMINOBUTANOATE/2-IMINOPROPANOATE DEAMINASE RIDA"/>
    <property type="match status" value="1"/>
</dbReference>
<dbReference type="InterPro" id="IPR006175">
    <property type="entry name" value="YjgF/YER057c/UK114"/>
</dbReference>
<dbReference type="PANTHER" id="PTHR11803:SF58">
    <property type="entry name" value="PROTEIN HMF1-RELATED"/>
    <property type="match status" value="1"/>
</dbReference>
<evidence type="ECO:0000313" key="3">
    <source>
        <dbReference type="EMBL" id="TQF73462.1"/>
    </source>
</evidence>
<protein>
    <submittedName>
        <fullName evidence="3">RidA family protein</fullName>
    </submittedName>
</protein>